<name>A0A0E9SVM6_ANGAN</name>
<proteinExistence type="predicted"/>
<dbReference type="EMBL" id="GBXM01063295">
    <property type="protein sequence ID" value="JAH45282.1"/>
    <property type="molecule type" value="Transcribed_RNA"/>
</dbReference>
<accession>A0A0E9SVM6</accession>
<dbReference type="AlphaFoldDB" id="A0A0E9SVM6"/>
<reference evidence="1" key="2">
    <citation type="journal article" date="2015" name="Fish Shellfish Immunol.">
        <title>Early steps in the European eel (Anguilla anguilla)-Vibrio vulnificus interaction in the gills: Role of the RtxA13 toxin.</title>
        <authorList>
            <person name="Callol A."/>
            <person name="Pajuelo D."/>
            <person name="Ebbesson L."/>
            <person name="Teles M."/>
            <person name="MacKenzie S."/>
            <person name="Amaro C."/>
        </authorList>
    </citation>
    <scope>NUCLEOTIDE SEQUENCE</scope>
</reference>
<sequence length="37" mass="4216">MSVTYQPHRQSLDILYISIQKSLWELGGGTRCSCKLC</sequence>
<organism evidence="1">
    <name type="scientific">Anguilla anguilla</name>
    <name type="common">European freshwater eel</name>
    <name type="synonym">Muraena anguilla</name>
    <dbReference type="NCBI Taxonomy" id="7936"/>
    <lineage>
        <taxon>Eukaryota</taxon>
        <taxon>Metazoa</taxon>
        <taxon>Chordata</taxon>
        <taxon>Craniata</taxon>
        <taxon>Vertebrata</taxon>
        <taxon>Euteleostomi</taxon>
        <taxon>Actinopterygii</taxon>
        <taxon>Neopterygii</taxon>
        <taxon>Teleostei</taxon>
        <taxon>Anguilliformes</taxon>
        <taxon>Anguillidae</taxon>
        <taxon>Anguilla</taxon>
    </lineage>
</organism>
<reference evidence="1" key="1">
    <citation type="submission" date="2014-11" db="EMBL/GenBank/DDBJ databases">
        <authorList>
            <person name="Amaro Gonzalez C."/>
        </authorList>
    </citation>
    <scope>NUCLEOTIDE SEQUENCE</scope>
</reference>
<evidence type="ECO:0000313" key="1">
    <source>
        <dbReference type="EMBL" id="JAH45282.1"/>
    </source>
</evidence>
<protein>
    <submittedName>
        <fullName evidence="1">Uncharacterized protein</fullName>
    </submittedName>
</protein>